<feature type="signal peptide" evidence="1">
    <location>
        <begin position="1"/>
        <end position="24"/>
    </location>
</feature>
<dbReference type="Pfam" id="PF04069">
    <property type="entry name" value="OpuAC"/>
    <property type="match status" value="1"/>
</dbReference>
<evidence type="ECO:0000313" key="4">
    <source>
        <dbReference type="Proteomes" id="UP001500449"/>
    </source>
</evidence>
<keyword evidence="4" id="KW-1185">Reference proteome</keyword>
<feature type="domain" description="ABC-type glycine betaine transport system substrate-binding" evidence="2">
    <location>
        <begin position="59"/>
        <end position="324"/>
    </location>
</feature>
<dbReference type="RefSeq" id="WP_344414007.1">
    <property type="nucleotide sequence ID" value="NZ_BAAAQK010000004.1"/>
</dbReference>
<evidence type="ECO:0000313" key="3">
    <source>
        <dbReference type="EMBL" id="GAA1837939.1"/>
    </source>
</evidence>
<dbReference type="SUPFAM" id="SSF53850">
    <property type="entry name" value="Periplasmic binding protein-like II"/>
    <property type="match status" value="1"/>
</dbReference>
<dbReference type="Gene3D" id="3.40.190.10">
    <property type="entry name" value="Periplasmic binding protein-like II"/>
    <property type="match status" value="1"/>
</dbReference>
<proteinExistence type="predicted"/>
<dbReference type="PROSITE" id="PS51257">
    <property type="entry name" value="PROKAR_LIPOPROTEIN"/>
    <property type="match status" value="1"/>
</dbReference>
<gene>
    <name evidence="3" type="ORF">GCM10009836_15910</name>
</gene>
<dbReference type="EMBL" id="BAAAQK010000004">
    <property type="protein sequence ID" value="GAA1837939.1"/>
    <property type="molecule type" value="Genomic_DNA"/>
</dbReference>
<comment type="caution">
    <text evidence="3">The sequence shown here is derived from an EMBL/GenBank/DDBJ whole genome shotgun (WGS) entry which is preliminary data.</text>
</comment>
<dbReference type="Proteomes" id="UP001500449">
    <property type="component" value="Unassembled WGS sequence"/>
</dbReference>
<evidence type="ECO:0000259" key="2">
    <source>
        <dbReference type="Pfam" id="PF04069"/>
    </source>
</evidence>
<dbReference type="Gene3D" id="3.40.190.120">
    <property type="entry name" value="Osmoprotection protein (prox), domain 2"/>
    <property type="match status" value="1"/>
</dbReference>
<keyword evidence="1" id="KW-0732">Signal</keyword>
<accession>A0ABN2MTQ9</accession>
<sequence length="330" mass="34372">MRPPPRIVAGLLACLALLAGCAGARTQPPPRPGPGDVVLPVTAQAMACPAGRPGEGRPPVRFGSKDFAEQYILGELYTQALRARGYSVTLQSNIGGSEVIDRAFATGQIDAYAEYLGEITSSVANLPPSAGPEATYAAAQRFEETERQAVVGRQTPFENTDVIVVRTDLARRYGLVGIGDLARIGTAGDGVALAGQPPFATRPTGLPGLRTTYGLGGLRFVSVAADQVYEALDEGRANAADGFSTDGALAGGAYTALADPQRLFRDQFVAPVVTRAVADAQGPEFAQTLDCVSALLTTAVMQDMNKQVQLDGADPGQVATAFLTRYGVLS</sequence>
<evidence type="ECO:0000256" key="1">
    <source>
        <dbReference type="SAM" id="SignalP"/>
    </source>
</evidence>
<protein>
    <recommendedName>
        <fullName evidence="2">ABC-type glycine betaine transport system substrate-binding domain-containing protein</fullName>
    </recommendedName>
</protein>
<name>A0ABN2MTQ9_9PSEU</name>
<reference evidence="3 4" key="1">
    <citation type="journal article" date="2019" name="Int. J. Syst. Evol. Microbiol.">
        <title>The Global Catalogue of Microorganisms (GCM) 10K type strain sequencing project: providing services to taxonomists for standard genome sequencing and annotation.</title>
        <authorList>
            <consortium name="The Broad Institute Genomics Platform"/>
            <consortium name="The Broad Institute Genome Sequencing Center for Infectious Disease"/>
            <person name="Wu L."/>
            <person name="Ma J."/>
        </authorList>
    </citation>
    <scope>NUCLEOTIDE SEQUENCE [LARGE SCALE GENOMIC DNA]</scope>
    <source>
        <strain evidence="3 4">JCM 16009</strain>
    </source>
</reference>
<feature type="chain" id="PRO_5046850492" description="ABC-type glycine betaine transport system substrate-binding domain-containing protein" evidence="1">
    <location>
        <begin position="25"/>
        <end position="330"/>
    </location>
</feature>
<dbReference type="InterPro" id="IPR007210">
    <property type="entry name" value="ABC_Gly_betaine_transp_sub-bd"/>
</dbReference>
<organism evidence="3 4">
    <name type="scientific">Pseudonocardia ailaonensis</name>
    <dbReference type="NCBI Taxonomy" id="367279"/>
    <lineage>
        <taxon>Bacteria</taxon>
        <taxon>Bacillati</taxon>
        <taxon>Actinomycetota</taxon>
        <taxon>Actinomycetes</taxon>
        <taxon>Pseudonocardiales</taxon>
        <taxon>Pseudonocardiaceae</taxon>
        <taxon>Pseudonocardia</taxon>
    </lineage>
</organism>